<name>A0A8S5LX94_9CAUD</name>
<protein>
    <submittedName>
        <fullName evidence="1">Uncharacterized protein</fullName>
    </submittedName>
</protein>
<dbReference type="EMBL" id="BK014761">
    <property type="protein sequence ID" value="DAD74520.1"/>
    <property type="molecule type" value="Genomic_DNA"/>
</dbReference>
<reference evidence="1" key="1">
    <citation type="journal article" date="2021" name="Proc. Natl. Acad. Sci. U.S.A.">
        <title>A Catalog of Tens of Thousands of Viruses from Human Metagenomes Reveals Hidden Associations with Chronic Diseases.</title>
        <authorList>
            <person name="Tisza M.J."/>
            <person name="Buck C.B."/>
        </authorList>
    </citation>
    <scope>NUCLEOTIDE SEQUENCE</scope>
    <source>
        <strain evidence="1">CtPL34</strain>
    </source>
</reference>
<proteinExistence type="predicted"/>
<sequence>MRTIVFHLTHTDHNGNLHTETRHWQEREHSVQKLLDIMLRKHRLRRPRLVNKRYELDRTVYHYHAEPSDD</sequence>
<accession>A0A8S5LX94</accession>
<evidence type="ECO:0000313" key="1">
    <source>
        <dbReference type="EMBL" id="DAD74520.1"/>
    </source>
</evidence>
<organism evidence="1">
    <name type="scientific">Siphoviridae sp. ctPL34</name>
    <dbReference type="NCBI Taxonomy" id="2826322"/>
    <lineage>
        <taxon>Viruses</taxon>
        <taxon>Duplodnaviria</taxon>
        <taxon>Heunggongvirae</taxon>
        <taxon>Uroviricota</taxon>
        <taxon>Caudoviricetes</taxon>
    </lineage>
</organism>